<evidence type="ECO:0000313" key="2">
    <source>
        <dbReference type="Proteomes" id="UP000226315"/>
    </source>
</evidence>
<accession>A0A222Z7E5</accession>
<sequence>MTYSQIPAVDENFNFPPQIALAFAQSTQLLSAIATAIANDPSVVTSAANTAQTTVGLIPVWKANTAYVAGQRAIAPNGDIVSAKVNFTSGSTYSATNWNQSQIITDLFGNSIPIFKAGPYTAGQRVVAPTGEIVSAKVDFTATATYAASNWNESSFTSSLKALIASAGYAQRELIEGEDINNIRTPGVYTCPSNTIALTLLNWPAKSANGTPVTGALIVGKSTAGAFTSQEVVSYHHTVGMPDIFVRATRAASNNTSWTNWGSLNEFKGIIPDNTNLDTFREDGTWTHSDATKLTGLPPEITSGEIVVENRVSVKSVISKQLITAYDGRSYVRVSRSTSGWAGRSYTALHGIGSSTPGGPTQLVPDSGIANRVLIDNFTQIMGGIKKVDTATVAFRFDHGLNNYDLHVRSRMAAKNWKHSLALCSAQWSRSENTAVTPSMVNDWVIAGLLEIWNHSADHGSGDNSFEQWTAAILNGLLDLQTQIPAAAGKIFGFAPPGSSGTNFGGFTNGQTLDQFVDTDGMRFILKHHAVASGYLHRYRVQDGLVRQGMGHITMDQYSLSQVQSYVNQAKSLKAGLQIMLHPSLISYGPTYVTPNTLDDIYGWIKSEETAGNIQVVSPYEQLLCDVT</sequence>
<dbReference type="EMBL" id="MF189170">
    <property type="protein sequence ID" value="ASR79984.1"/>
    <property type="molecule type" value="Genomic_DNA"/>
</dbReference>
<evidence type="ECO:0000313" key="1">
    <source>
        <dbReference type="EMBL" id="ASR79984.1"/>
    </source>
</evidence>
<dbReference type="Proteomes" id="UP000226315">
    <property type="component" value="Segment"/>
</dbReference>
<gene>
    <name evidence="1" type="ORF">SEA_ARCADIA_20</name>
</gene>
<organism evidence="1 2">
    <name type="scientific">Arthrobacter phage Arcadia</name>
    <dbReference type="NCBI Taxonomy" id="2024274"/>
    <lineage>
        <taxon>Viruses</taxon>
        <taxon>Duplodnaviria</taxon>
        <taxon>Heunggongvirae</taxon>
        <taxon>Uroviricota</taxon>
        <taxon>Caudoviricetes</taxon>
        <taxon>Mudcatvirus</taxon>
        <taxon>Mudcatvirus arcadia</taxon>
    </lineage>
</organism>
<protein>
    <submittedName>
        <fullName evidence="1">Minor tail protein</fullName>
    </submittedName>
</protein>
<reference evidence="1 2" key="1">
    <citation type="submission" date="2017-06" db="EMBL/GenBank/DDBJ databases">
        <authorList>
            <person name="Schoff C."/>
            <person name="Dunbar D."/>
            <person name="Schaff J.E."/>
            <person name="Dashiell C.L."/>
            <person name="Macialek J.A."/>
            <person name="Klyczek K."/>
            <person name="Bradley K.W."/>
            <person name="Asai D.J."/>
            <person name="Bowman C.A."/>
            <person name="Russell D.A."/>
            <person name="Pope W.H."/>
            <person name="Jacobs-Sera D."/>
            <person name="Hendrix R.W."/>
            <person name="Hatfull G.F."/>
        </authorList>
    </citation>
    <scope>NUCLEOTIDE SEQUENCE [LARGE SCALE GENOMIC DNA]</scope>
</reference>
<name>A0A222Z7E5_9CAUD</name>
<proteinExistence type="predicted"/>
<dbReference type="Gene3D" id="3.20.20.370">
    <property type="entry name" value="Glycoside hydrolase/deacetylase"/>
    <property type="match status" value="1"/>
</dbReference>
<dbReference type="CDD" id="cd19958">
    <property type="entry name" value="pyocin_knob"/>
    <property type="match status" value="1"/>
</dbReference>
<keyword evidence="2" id="KW-1185">Reference proteome</keyword>